<evidence type="ECO:0000256" key="1">
    <source>
        <dbReference type="ARBA" id="ARBA00022884"/>
    </source>
</evidence>
<organism evidence="4">
    <name type="scientific">Eiseniibacteriota bacterium</name>
    <dbReference type="NCBI Taxonomy" id="2212470"/>
    <lineage>
        <taxon>Bacteria</taxon>
        <taxon>Candidatus Eiseniibacteriota</taxon>
    </lineage>
</organism>
<comment type="caution">
    <text evidence="4">The sequence shown here is derived from an EMBL/GenBank/DDBJ whole genome shotgun (WGS) entry which is preliminary data.</text>
</comment>
<dbReference type="AlphaFoldDB" id="A0A7V2AWG7"/>
<dbReference type="InterPro" id="IPR052462">
    <property type="entry name" value="SLIRP/GR-RBP-like"/>
</dbReference>
<gene>
    <name evidence="4" type="ORF">ENO08_08770</name>
</gene>
<dbReference type="InterPro" id="IPR048289">
    <property type="entry name" value="RRM2_NsCP33-like"/>
</dbReference>
<dbReference type="CDD" id="cd21608">
    <property type="entry name" value="RRM2_NsCP33_like"/>
    <property type="match status" value="1"/>
</dbReference>
<dbReference type="InterPro" id="IPR035979">
    <property type="entry name" value="RBD_domain_sf"/>
</dbReference>
<sequence length="91" mass="10092">MAKNIYVGNLPFSTTDDELNDLFAPYGAVKAARVIKDRITERSRGFGFVEMENDAEADKAIAEVNGKDLDGRPLKVSEARPREDRRGGGEY</sequence>
<dbReference type="GO" id="GO:0003723">
    <property type="term" value="F:RNA binding"/>
    <property type="evidence" value="ECO:0007669"/>
    <property type="project" value="UniProtKB-KW"/>
</dbReference>
<dbReference type="Pfam" id="PF00076">
    <property type="entry name" value="RRM_1"/>
    <property type="match status" value="1"/>
</dbReference>
<keyword evidence="1" id="KW-0694">RNA-binding</keyword>
<dbReference type="PROSITE" id="PS50102">
    <property type="entry name" value="RRM"/>
    <property type="match status" value="1"/>
</dbReference>
<protein>
    <submittedName>
        <fullName evidence="4">RNA-binding protein</fullName>
    </submittedName>
</protein>
<feature type="domain" description="RRM" evidence="3">
    <location>
        <begin position="3"/>
        <end position="81"/>
    </location>
</feature>
<dbReference type="Gene3D" id="3.30.70.330">
    <property type="match status" value="1"/>
</dbReference>
<dbReference type="SMART" id="SM00360">
    <property type="entry name" value="RRM"/>
    <property type="match status" value="1"/>
</dbReference>
<dbReference type="SUPFAM" id="SSF54928">
    <property type="entry name" value="RNA-binding domain, RBD"/>
    <property type="match status" value="1"/>
</dbReference>
<evidence type="ECO:0000313" key="4">
    <source>
        <dbReference type="EMBL" id="HER44535.1"/>
    </source>
</evidence>
<dbReference type="EMBL" id="DSEC01000628">
    <property type="protein sequence ID" value="HER44535.1"/>
    <property type="molecule type" value="Genomic_DNA"/>
</dbReference>
<proteinExistence type="predicted"/>
<accession>A0A7V2AWG7</accession>
<dbReference type="PANTHER" id="PTHR48027">
    <property type="entry name" value="HETEROGENEOUS NUCLEAR RIBONUCLEOPROTEIN 87F-RELATED"/>
    <property type="match status" value="1"/>
</dbReference>
<evidence type="ECO:0000256" key="2">
    <source>
        <dbReference type="SAM" id="MobiDB-lite"/>
    </source>
</evidence>
<dbReference type="InterPro" id="IPR000504">
    <property type="entry name" value="RRM_dom"/>
</dbReference>
<feature type="region of interest" description="Disordered" evidence="2">
    <location>
        <begin position="68"/>
        <end position="91"/>
    </location>
</feature>
<dbReference type="InterPro" id="IPR012677">
    <property type="entry name" value="Nucleotide-bd_a/b_plait_sf"/>
</dbReference>
<dbReference type="Proteomes" id="UP000886069">
    <property type="component" value="Unassembled WGS sequence"/>
</dbReference>
<name>A0A7V2AWG7_UNCEI</name>
<reference evidence="4" key="1">
    <citation type="journal article" date="2020" name="mSystems">
        <title>Genome- and Community-Level Interaction Insights into Carbon Utilization and Element Cycling Functions of Hydrothermarchaeota in Hydrothermal Sediment.</title>
        <authorList>
            <person name="Zhou Z."/>
            <person name="Liu Y."/>
            <person name="Xu W."/>
            <person name="Pan J."/>
            <person name="Luo Z.H."/>
            <person name="Li M."/>
        </authorList>
    </citation>
    <scope>NUCLEOTIDE SEQUENCE [LARGE SCALE GENOMIC DNA]</scope>
    <source>
        <strain evidence="4">SpSt-1233</strain>
    </source>
</reference>
<evidence type="ECO:0000259" key="3">
    <source>
        <dbReference type="PROSITE" id="PS50102"/>
    </source>
</evidence>